<accession>A0A1A6HX05</accession>
<evidence type="ECO:0000256" key="3">
    <source>
        <dbReference type="ARBA" id="ARBA00011213"/>
    </source>
</evidence>
<evidence type="ECO:0000256" key="13">
    <source>
        <dbReference type="SAM" id="Phobius"/>
    </source>
</evidence>
<comment type="subcellular location">
    <subcellularLocation>
        <location evidence="1">Golgi apparatus membrane</location>
        <topology evidence="1">Multi-pass membrane protein</topology>
    </subcellularLocation>
</comment>
<keyword evidence="6 13" id="KW-1133">Transmembrane helix</keyword>
<evidence type="ECO:0000256" key="9">
    <source>
        <dbReference type="ARBA" id="ARBA00093421"/>
    </source>
</evidence>
<evidence type="ECO:0000313" key="15">
    <source>
        <dbReference type="EMBL" id="OBS82774.1"/>
    </source>
</evidence>
<comment type="function">
    <text evidence="9">Involved in the fatty acid remodeling steps of GPI-anchor maturation where the unsaturated acyl chain at sn-2 of inositol phosphate is replaced by a saturated stearoyl chain. May catalyze the second step of the fatty acid remodeling, by reacylating a lyso-GPI intermediate at sn-2 of inositol phosphate by a saturated chain. The fatty acid remodeling steps is critical for the integration of GPI-APs into lipid rafts.</text>
</comment>
<dbReference type="OrthoDB" id="68581at2759"/>
<dbReference type="GO" id="GO:0005789">
    <property type="term" value="C:endoplasmic reticulum membrane"/>
    <property type="evidence" value="ECO:0007669"/>
    <property type="project" value="TreeGrafter"/>
</dbReference>
<name>A0A1A6HX05_NEOLE</name>
<keyword evidence="5 13" id="KW-0812">Transmembrane</keyword>
<gene>
    <name evidence="15" type="ORF">A6R68_23236</name>
</gene>
<dbReference type="STRING" id="56216.A0A1A6HX05"/>
<feature type="transmembrane region" description="Helical" evidence="13">
    <location>
        <begin position="17"/>
        <end position="46"/>
    </location>
</feature>
<comment type="similarity">
    <text evidence="2">Belongs to the PGAP2 family.</text>
</comment>
<organism evidence="15 16">
    <name type="scientific">Neotoma lepida</name>
    <name type="common">Desert woodrat</name>
    <dbReference type="NCBI Taxonomy" id="56216"/>
    <lineage>
        <taxon>Eukaryota</taxon>
        <taxon>Metazoa</taxon>
        <taxon>Chordata</taxon>
        <taxon>Craniata</taxon>
        <taxon>Vertebrata</taxon>
        <taxon>Euteleostomi</taxon>
        <taxon>Mammalia</taxon>
        <taxon>Eutheria</taxon>
        <taxon>Euarchontoglires</taxon>
        <taxon>Glires</taxon>
        <taxon>Rodentia</taxon>
        <taxon>Myomorpha</taxon>
        <taxon>Muroidea</taxon>
        <taxon>Cricetidae</taxon>
        <taxon>Neotominae</taxon>
        <taxon>Neotoma</taxon>
    </lineage>
</organism>
<feature type="region of interest" description="Disordered" evidence="12">
    <location>
        <begin position="143"/>
        <end position="177"/>
    </location>
</feature>
<feature type="compositionally biased region" description="Basic and acidic residues" evidence="12">
    <location>
        <begin position="143"/>
        <end position="153"/>
    </location>
</feature>
<dbReference type="PANTHER" id="PTHR12892">
    <property type="entry name" value="FGF RECEPTOR ACTIVATING PROTEIN 1"/>
    <property type="match status" value="1"/>
</dbReference>
<evidence type="ECO:0000256" key="6">
    <source>
        <dbReference type="ARBA" id="ARBA00022989"/>
    </source>
</evidence>
<evidence type="ECO:0000256" key="1">
    <source>
        <dbReference type="ARBA" id="ARBA00004653"/>
    </source>
</evidence>
<evidence type="ECO:0000256" key="2">
    <source>
        <dbReference type="ARBA" id="ARBA00007414"/>
    </source>
</evidence>
<feature type="transmembrane region" description="Helical" evidence="13">
    <location>
        <begin position="83"/>
        <end position="100"/>
    </location>
</feature>
<sequence>MRIYQVPLMLDWNGTLVWLRFIMVALVTVCCPLVAFFFCVLCSLLFHVHFKERTSKHCGVPSYLPSVSSAIGGEVPQRHMRRFCLGLHLALCFLAAFAYWNHCLSCASPCPSYRLLCRFNFSLNVVENLALLVLTYVSSSEDFHHPRNTEKRQPTAQKQETTLAFSMSSSGPSQAGT</sequence>
<dbReference type="Proteomes" id="UP000092124">
    <property type="component" value="Unassembled WGS sequence"/>
</dbReference>
<evidence type="ECO:0000259" key="14">
    <source>
        <dbReference type="Pfam" id="PF10277"/>
    </source>
</evidence>
<feature type="compositionally biased region" description="Polar residues" evidence="12">
    <location>
        <begin position="154"/>
        <end position="177"/>
    </location>
</feature>
<dbReference type="InterPro" id="IPR019402">
    <property type="entry name" value="CWH43_N"/>
</dbReference>
<dbReference type="GO" id="GO:0006506">
    <property type="term" value="P:GPI anchor biosynthetic process"/>
    <property type="evidence" value="ECO:0007669"/>
    <property type="project" value="UniProtKB-KW"/>
</dbReference>
<comment type="caution">
    <text evidence="15">The sequence shown here is derived from an EMBL/GenBank/DDBJ whole genome shotgun (WGS) entry which is preliminary data.</text>
</comment>
<evidence type="ECO:0000313" key="16">
    <source>
        <dbReference type="Proteomes" id="UP000092124"/>
    </source>
</evidence>
<keyword evidence="16" id="KW-1185">Reference proteome</keyword>
<evidence type="ECO:0000256" key="10">
    <source>
        <dbReference type="ARBA" id="ARBA00093632"/>
    </source>
</evidence>
<evidence type="ECO:0000256" key="11">
    <source>
        <dbReference type="ARBA" id="ARBA00093676"/>
    </source>
</evidence>
<dbReference type="GO" id="GO:0000139">
    <property type="term" value="C:Golgi membrane"/>
    <property type="evidence" value="ECO:0007669"/>
    <property type="project" value="UniProtKB-SubCell"/>
</dbReference>
<feature type="domain" description="CWH43-like N-terminal" evidence="14">
    <location>
        <begin position="21"/>
        <end position="144"/>
    </location>
</feature>
<dbReference type="AlphaFoldDB" id="A0A1A6HX05"/>
<dbReference type="InterPro" id="IPR039545">
    <property type="entry name" value="PGAP2"/>
</dbReference>
<evidence type="ECO:0000256" key="12">
    <source>
        <dbReference type="SAM" id="MobiDB-lite"/>
    </source>
</evidence>
<dbReference type="EMBL" id="LZPO01007993">
    <property type="protein sequence ID" value="OBS82774.1"/>
    <property type="molecule type" value="Genomic_DNA"/>
</dbReference>
<comment type="subunit">
    <text evidence="3">Interacts with PGAP2IP.</text>
</comment>
<dbReference type="Pfam" id="PF10277">
    <property type="entry name" value="Frag1"/>
    <property type="match status" value="1"/>
</dbReference>
<keyword evidence="4" id="KW-0337">GPI-anchor biosynthesis</keyword>
<proteinExistence type="inferred from homology"/>
<evidence type="ECO:0000256" key="8">
    <source>
        <dbReference type="ARBA" id="ARBA00023136"/>
    </source>
</evidence>
<reference evidence="15 16" key="1">
    <citation type="submission" date="2016-06" db="EMBL/GenBank/DDBJ databases">
        <title>The Draft Genome Sequence and Annotation of the Desert Woodrat Neotoma lepida.</title>
        <authorList>
            <person name="Campbell M."/>
            <person name="Oakeson K.F."/>
            <person name="Yandell M."/>
            <person name="Halpert J.R."/>
            <person name="Dearing D."/>
        </authorList>
    </citation>
    <scope>NUCLEOTIDE SEQUENCE [LARGE SCALE GENOMIC DNA]</scope>
    <source>
        <strain evidence="15">417</strain>
        <tissue evidence="15">Liver</tissue>
    </source>
</reference>
<evidence type="ECO:0000256" key="5">
    <source>
        <dbReference type="ARBA" id="ARBA00022692"/>
    </source>
</evidence>
<dbReference type="PANTHER" id="PTHR12892:SF11">
    <property type="entry name" value="POST-GPI ATTACHMENT TO PROTEINS FACTOR 2"/>
    <property type="match status" value="1"/>
</dbReference>
<keyword evidence="7" id="KW-0333">Golgi apparatus</keyword>
<keyword evidence="8 13" id="KW-0472">Membrane</keyword>
<protein>
    <recommendedName>
        <fullName evidence="10">Acyltransferase PGAP2</fullName>
    </recommendedName>
    <alternativeName>
        <fullName evidence="11">Post-GPI attachment to proteins factor 2</fullName>
    </alternativeName>
</protein>
<evidence type="ECO:0000256" key="4">
    <source>
        <dbReference type="ARBA" id="ARBA00022502"/>
    </source>
</evidence>
<evidence type="ECO:0000256" key="7">
    <source>
        <dbReference type="ARBA" id="ARBA00023034"/>
    </source>
</evidence>